<evidence type="ECO:0000313" key="2">
    <source>
        <dbReference type="EMBL" id="KAF2585690.1"/>
    </source>
</evidence>
<dbReference type="AlphaFoldDB" id="A0A8S9JT23"/>
<dbReference type="EMBL" id="QGKY02000246">
    <property type="protein sequence ID" value="KAF2585690.1"/>
    <property type="molecule type" value="Genomic_DNA"/>
</dbReference>
<sequence length="87" mass="9959">MYSEESEEGEKDPKVAVLKRILGSLGVKVEALDHIRTEADEEKRKNDEEGRRDEETVEEKELFKLLHALNSNLLGKKYCRAGRCLGK</sequence>
<name>A0A8S9JT23_BRACR</name>
<reference evidence="2" key="1">
    <citation type="submission" date="2019-12" db="EMBL/GenBank/DDBJ databases">
        <title>Genome sequencing and annotation of Brassica cretica.</title>
        <authorList>
            <person name="Studholme D.J."/>
            <person name="Sarris P.F."/>
        </authorList>
    </citation>
    <scope>NUCLEOTIDE SEQUENCE</scope>
    <source>
        <strain evidence="2">PFS-102/07</strain>
        <tissue evidence="2">Leaf</tissue>
    </source>
</reference>
<organism evidence="2">
    <name type="scientific">Brassica cretica</name>
    <name type="common">Mustard</name>
    <dbReference type="NCBI Taxonomy" id="69181"/>
    <lineage>
        <taxon>Eukaryota</taxon>
        <taxon>Viridiplantae</taxon>
        <taxon>Streptophyta</taxon>
        <taxon>Embryophyta</taxon>
        <taxon>Tracheophyta</taxon>
        <taxon>Spermatophyta</taxon>
        <taxon>Magnoliopsida</taxon>
        <taxon>eudicotyledons</taxon>
        <taxon>Gunneridae</taxon>
        <taxon>Pentapetalae</taxon>
        <taxon>rosids</taxon>
        <taxon>malvids</taxon>
        <taxon>Brassicales</taxon>
        <taxon>Brassicaceae</taxon>
        <taxon>Brassiceae</taxon>
        <taxon>Brassica</taxon>
    </lineage>
</organism>
<feature type="region of interest" description="Disordered" evidence="1">
    <location>
        <begin position="38"/>
        <end position="57"/>
    </location>
</feature>
<gene>
    <name evidence="2" type="ORF">F2Q70_00036996</name>
</gene>
<accession>A0A8S9JT23</accession>
<protein>
    <submittedName>
        <fullName evidence="2">Uncharacterized protein</fullName>
    </submittedName>
</protein>
<comment type="caution">
    <text evidence="2">The sequence shown here is derived from an EMBL/GenBank/DDBJ whole genome shotgun (WGS) entry which is preliminary data.</text>
</comment>
<proteinExistence type="predicted"/>
<evidence type="ECO:0000256" key="1">
    <source>
        <dbReference type="SAM" id="MobiDB-lite"/>
    </source>
</evidence>